<gene>
    <name evidence="4" type="ORF">Lyticum_00769</name>
</gene>
<dbReference type="InterPro" id="IPR056490">
    <property type="entry name" value="Rcc01698_C"/>
</dbReference>
<dbReference type="Gene3D" id="3.20.20.80">
    <property type="entry name" value="Glycosidases"/>
    <property type="match status" value="1"/>
</dbReference>
<dbReference type="EMBL" id="JARGYU010000003">
    <property type="protein sequence ID" value="MDZ5761583.1"/>
    <property type="molecule type" value="Genomic_DNA"/>
</dbReference>
<evidence type="ECO:0000259" key="3">
    <source>
        <dbReference type="Pfam" id="PF23666"/>
    </source>
</evidence>
<feature type="domain" description="Rcc01698-like C-terminal" evidence="3">
    <location>
        <begin position="1075"/>
        <end position="1155"/>
    </location>
</feature>
<dbReference type="Pfam" id="PF13550">
    <property type="entry name" value="Phage-tail_3"/>
    <property type="match status" value="1"/>
</dbReference>
<dbReference type="Proteomes" id="UP001289135">
    <property type="component" value="Unassembled WGS sequence"/>
</dbReference>
<evidence type="ECO:0000313" key="4">
    <source>
        <dbReference type="EMBL" id="MDZ5761583.1"/>
    </source>
</evidence>
<dbReference type="Pfam" id="PF23666">
    <property type="entry name" value="Rcc01698_C"/>
    <property type="match status" value="1"/>
</dbReference>
<feature type="domain" description="Tip attachment protein J" evidence="2">
    <location>
        <begin position="757"/>
        <end position="914"/>
    </location>
</feature>
<comment type="caution">
    <text evidence="4">The sequence shown here is derived from an EMBL/GenBank/DDBJ whole genome shotgun (WGS) entry which is preliminary data.</text>
</comment>
<sequence length="1350" mass="156638">MATLLLGIAGSAFGSALSASVGLGTIATTMAVGAGKILGETVGNRIENTLFNKKSIKKYHNGIRLTNTLIQSMSYGDIIPITYGTTKISGNIIWADKVQEHFHSTKKKVKNGKKKIKYIETSYSYTVSLAIGICKGEISSIEKIWANEVEIEIENPNIRIYHGSSNQLPDKLIIAKYGKDFAPAYRDLAYIIFENLDLTSFENRLPNFTFEVKKKIKNNNSLEKKIKGIVIIPGSGEFVYDTNIQISNSIIKSNSRVANYIYNNKNSDKNRYYIGNNKKSINQHNTVDKANAIVALDQLKETLPNIEWVSVVVNWFTDSLNISQAKVYPAVENHSIDTFPDKWNVSGIERFKARIIGNDNGLIRYGGTVNDISLLRYLKELKNRNYKIMLYPMLQVDCPGKPWRGRITGNYNDVKRFFRVNGYNDFIKHYAYLTRELIDSFIIGSEMVNLNKIRDENGIFLAVDEFINLSNDIKKIFTENGNNNIKITYAADWSEYHHTDGGWYHLDKLWSSENIDFIGIDSYFPLTDIYFPDYNISNIKHGWESGEGYEYYYADDNKNDINYDKNIKNNNSNINNLRGDKIPLLKRYAWKNIKWWWNNYHINPDGNCSSWIPRQKKIWFTEYGFPSVDLSTNQPNVFFDSASYESSIPRYSQGKPDIISQRIGIEATENYWRDSSMIEMKMLWCWDARPYPTWPQRSDIWSDNKNWNMGHWVQGKMGITTLSNVIEDICYIAGLDKNDIDTTDLNEVVDGFIINNGYSIQQVIEMLQSVYLFDIVEKMGKIFFLSQKNIHKISSEDLIYNGSDKDNFVITVDQKYNLPNTVVLNYFDRNSSYRVNSHIASYQLTKNRLHCHIDLPITISNQYAKYIANRILTNFWYEKLSYEFALPASYINLQPGDIVIINYSDYDHVIKLTDVDFGQNKILRIKGISSNSDYNRLPDFNSNAEIQCDEISQSIEKIGIEEYSINSMIEIIDVRLPAEFYSLFQKDNKDSQIDYDNNTNFNEKSKLYSQVLIAAYPDRGNHWSGCRITWTDQNNNYETSAEIKKPAITGIILNDLVFNNKNSNNFFLKENFCKIIDYENEIIVAINGDLYSTEIFNLFSRNNYNNYAVIGNEVIAFAKVEHIEENIYSLRYILRGLFGTEEFATSGHKNGTRFVLLDERIVSMSVMPCLTDNYDARITVEPLSDNQDIVIKNTYHIDYKYIDINSLPLTPIDFKFIIKNDISDNIIDNDNITSFENISYSKDIDQDNIKDNNNLYNLYYSWISREYGDFWNNSLKNQYFDINILKNNQNIDNNNMSEYKYHIQNQENYIIKQFNCEIKNILSFLIPYSKIYYYGDYYRKGNIIFYTKAN</sequence>
<evidence type="ECO:0000259" key="2">
    <source>
        <dbReference type="Pfam" id="PF13550"/>
    </source>
</evidence>
<keyword evidence="5" id="KW-1185">Reference proteome</keyword>
<organism evidence="4 5">
    <name type="scientific">Lyticum sinuosum</name>
    <dbReference type="NCBI Taxonomy" id="1332059"/>
    <lineage>
        <taxon>Bacteria</taxon>
        <taxon>Pseudomonadati</taxon>
        <taxon>Pseudomonadota</taxon>
        <taxon>Alphaproteobacteria</taxon>
        <taxon>Rickettsiales</taxon>
        <taxon>Lyticum</taxon>
    </lineage>
</organism>
<accession>A0AAE5AHU6</accession>
<evidence type="ECO:0000313" key="5">
    <source>
        <dbReference type="Proteomes" id="UP001289135"/>
    </source>
</evidence>
<dbReference type="InterPro" id="IPR032876">
    <property type="entry name" value="J_dom"/>
</dbReference>
<dbReference type="RefSeq" id="WP_322499005.1">
    <property type="nucleotide sequence ID" value="NZ_JARGYU010000003.1"/>
</dbReference>
<dbReference type="InterPro" id="IPR025195">
    <property type="entry name" value="GTA_TIM_dom"/>
</dbReference>
<feature type="domain" description="GTA TIM-barrel-like" evidence="1">
    <location>
        <begin position="422"/>
        <end position="695"/>
    </location>
</feature>
<dbReference type="SUPFAM" id="SSF51445">
    <property type="entry name" value="(Trans)glycosidases"/>
    <property type="match status" value="1"/>
</dbReference>
<reference evidence="4" key="1">
    <citation type="submission" date="2023-02" db="EMBL/GenBank/DDBJ databases">
        <title>Host association and intracellularity evolved multiple times independently in the Rickettsiales.</title>
        <authorList>
            <person name="Castelli M."/>
            <person name="Nardi T."/>
            <person name="Gammuto L."/>
            <person name="Bellinzona G."/>
            <person name="Sabaneyeva E."/>
            <person name="Potekhin A."/>
            <person name="Serra V."/>
            <person name="Petroni G."/>
            <person name="Sassera D."/>
        </authorList>
    </citation>
    <scope>NUCLEOTIDE SEQUENCE</scope>
    <source>
        <strain evidence="4">USBL-36I1</strain>
    </source>
</reference>
<dbReference type="InterPro" id="IPR017853">
    <property type="entry name" value="GH"/>
</dbReference>
<evidence type="ECO:0000259" key="1">
    <source>
        <dbReference type="Pfam" id="PF13547"/>
    </source>
</evidence>
<name>A0AAE5AHU6_9RICK</name>
<dbReference type="CDD" id="cd19607">
    <property type="entry name" value="GTA_TIM-barrel-like"/>
    <property type="match status" value="1"/>
</dbReference>
<proteinExistence type="predicted"/>
<dbReference type="Pfam" id="PF13547">
    <property type="entry name" value="GTA_TIM"/>
    <property type="match status" value="1"/>
</dbReference>
<protein>
    <submittedName>
        <fullName evidence="4">GTA_TIM and Phage-tail_3 domain-containing protein</fullName>
    </submittedName>
</protein>